<name>A0A6C0JVX9_9ZZZZ</name>
<evidence type="ECO:0000313" key="2">
    <source>
        <dbReference type="EMBL" id="QHU08966.1"/>
    </source>
</evidence>
<sequence>MRRAVSTVLTEATVIGAISVLFYYILLKLGFKGLVNSFLIGFLLHLSFEYFPKRNLNEWWCKKTF</sequence>
<accession>A0A6C0JVX9</accession>
<keyword evidence="1" id="KW-0812">Transmembrane</keyword>
<feature type="transmembrane region" description="Helical" evidence="1">
    <location>
        <begin position="7"/>
        <end position="27"/>
    </location>
</feature>
<dbReference type="EMBL" id="MN740700">
    <property type="protein sequence ID" value="QHU08966.1"/>
    <property type="molecule type" value="Genomic_DNA"/>
</dbReference>
<keyword evidence="1" id="KW-1133">Transmembrane helix</keyword>
<reference evidence="2" key="1">
    <citation type="journal article" date="2020" name="Nature">
        <title>Giant virus diversity and host interactions through global metagenomics.</title>
        <authorList>
            <person name="Schulz F."/>
            <person name="Roux S."/>
            <person name="Paez-Espino D."/>
            <person name="Jungbluth S."/>
            <person name="Walsh D.A."/>
            <person name="Denef V.J."/>
            <person name="McMahon K.D."/>
            <person name="Konstantinidis K.T."/>
            <person name="Eloe-Fadrosh E.A."/>
            <person name="Kyrpides N.C."/>
            <person name="Woyke T."/>
        </authorList>
    </citation>
    <scope>NUCLEOTIDE SEQUENCE</scope>
    <source>
        <strain evidence="2">GVMAG-S-1064190-84</strain>
    </source>
</reference>
<organism evidence="2">
    <name type="scientific">viral metagenome</name>
    <dbReference type="NCBI Taxonomy" id="1070528"/>
    <lineage>
        <taxon>unclassified sequences</taxon>
        <taxon>metagenomes</taxon>
        <taxon>organismal metagenomes</taxon>
    </lineage>
</organism>
<keyword evidence="1" id="KW-0472">Membrane</keyword>
<dbReference type="AlphaFoldDB" id="A0A6C0JVX9"/>
<protein>
    <submittedName>
        <fullName evidence="2">Uncharacterized protein</fullName>
    </submittedName>
</protein>
<evidence type="ECO:0000256" key="1">
    <source>
        <dbReference type="SAM" id="Phobius"/>
    </source>
</evidence>
<proteinExistence type="predicted"/>